<accession>A0A371EFM9</accession>
<evidence type="ECO:0000313" key="2">
    <source>
        <dbReference type="EMBL" id="RDX64764.1"/>
    </source>
</evidence>
<name>A0A371EFM9_MUCPR</name>
<keyword evidence="3" id="KW-1185">Reference proteome</keyword>
<dbReference type="OrthoDB" id="1937287at2759"/>
<proteinExistence type="predicted"/>
<dbReference type="Proteomes" id="UP000257109">
    <property type="component" value="Unassembled WGS sequence"/>
</dbReference>
<reference evidence="2" key="1">
    <citation type="submission" date="2018-05" db="EMBL/GenBank/DDBJ databases">
        <title>Draft genome of Mucuna pruriens seed.</title>
        <authorList>
            <person name="Nnadi N.E."/>
            <person name="Vos R."/>
            <person name="Hasami M.H."/>
            <person name="Devisetty U.K."/>
            <person name="Aguiy J.C."/>
        </authorList>
    </citation>
    <scope>NUCLEOTIDE SEQUENCE [LARGE SCALE GENOMIC DNA]</scope>
    <source>
        <strain evidence="2">JCA_2017</strain>
    </source>
</reference>
<evidence type="ECO:0000256" key="1">
    <source>
        <dbReference type="SAM" id="MobiDB-lite"/>
    </source>
</evidence>
<sequence>MQVEQLANTVSQLQSARSGNLPLQTIPNSKGNASVVSLRSGRELPEQAVSQQKPRPSDAESELEADSRGPSQARSVPLPFPTQTRQENLKPMRTC</sequence>
<protein>
    <submittedName>
        <fullName evidence="2">Uncharacterized protein</fullName>
    </submittedName>
</protein>
<feature type="compositionally biased region" description="Polar residues" evidence="1">
    <location>
        <begin position="1"/>
        <end position="37"/>
    </location>
</feature>
<organism evidence="2 3">
    <name type="scientific">Mucuna pruriens</name>
    <name type="common">Velvet bean</name>
    <name type="synonym">Dolichos pruriens</name>
    <dbReference type="NCBI Taxonomy" id="157652"/>
    <lineage>
        <taxon>Eukaryota</taxon>
        <taxon>Viridiplantae</taxon>
        <taxon>Streptophyta</taxon>
        <taxon>Embryophyta</taxon>
        <taxon>Tracheophyta</taxon>
        <taxon>Spermatophyta</taxon>
        <taxon>Magnoliopsida</taxon>
        <taxon>eudicotyledons</taxon>
        <taxon>Gunneridae</taxon>
        <taxon>Pentapetalae</taxon>
        <taxon>rosids</taxon>
        <taxon>fabids</taxon>
        <taxon>Fabales</taxon>
        <taxon>Fabaceae</taxon>
        <taxon>Papilionoideae</taxon>
        <taxon>50 kb inversion clade</taxon>
        <taxon>NPAAA clade</taxon>
        <taxon>indigoferoid/millettioid clade</taxon>
        <taxon>Phaseoleae</taxon>
        <taxon>Mucuna</taxon>
    </lineage>
</organism>
<dbReference type="AlphaFoldDB" id="A0A371EFM9"/>
<feature type="non-terminal residue" evidence="2">
    <location>
        <position position="1"/>
    </location>
</feature>
<evidence type="ECO:0000313" key="3">
    <source>
        <dbReference type="Proteomes" id="UP000257109"/>
    </source>
</evidence>
<feature type="region of interest" description="Disordered" evidence="1">
    <location>
        <begin position="1"/>
        <end position="95"/>
    </location>
</feature>
<comment type="caution">
    <text evidence="2">The sequence shown here is derived from an EMBL/GenBank/DDBJ whole genome shotgun (WGS) entry which is preliminary data.</text>
</comment>
<gene>
    <name evidence="2" type="ORF">CR513_56635</name>
</gene>
<dbReference type="EMBL" id="QJKJ01014233">
    <property type="protein sequence ID" value="RDX64764.1"/>
    <property type="molecule type" value="Genomic_DNA"/>
</dbReference>